<evidence type="ECO:0000259" key="1">
    <source>
        <dbReference type="Pfam" id="PF00188"/>
    </source>
</evidence>
<protein>
    <submittedName>
        <fullName evidence="2">CAP domain-containing protein</fullName>
    </submittedName>
</protein>
<sequence>MNLLREEIHLRKVTATGLALSIVFGGVTVADTLTSPTVAEASTDKTAIKQQYRNQDEFQNKVLDYINDAREKVGVPDLKLDPTLVKEAENHAYYLYQNGYTREDSDNDFENEGATGYTGYGVLGRLIKLDDSIENNYDYGYEGFTVSGEDFDAILKQVLDDRKLRDYVLSNIVQSLGVSKVDESTYLFTVKYFSGYSIENPERSEEKLVHYPYDGQTDVTPVNDWYGGQGYEKREGYPITIYGKTSLDLIDFTLYDDKVCLASKKYIKWQ</sequence>
<dbReference type="EMBL" id="VJMZ01000001">
    <property type="protein sequence ID" value="TRM10662.1"/>
    <property type="molecule type" value="Genomic_DNA"/>
</dbReference>
<dbReference type="InterPro" id="IPR014044">
    <property type="entry name" value="CAP_dom"/>
</dbReference>
<dbReference type="AlphaFoldDB" id="A0A549YFJ8"/>
<feature type="domain" description="SCP" evidence="1">
    <location>
        <begin position="63"/>
        <end position="163"/>
    </location>
</feature>
<comment type="caution">
    <text evidence="2">The sequence shown here is derived from an EMBL/GenBank/DDBJ whole genome shotgun (WGS) entry which is preliminary data.</text>
</comment>
<gene>
    <name evidence="2" type="ORF">FH966_02395</name>
</gene>
<dbReference type="InterPro" id="IPR035940">
    <property type="entry name" value="CAP_sf"/>
</dbReference>
<accession>A0A549YFJ8</accession>
<dbReference type="Gene3D" id="3.40.33.10">
    <property type="entry name" value="CAP"/>
    <property type="match status" value="1"/>
</dbReference>
<name>A0A549YFJ8_9BACI</name>
<dbReference type="Proteomes" id="UP000319280">
    <property type="component" value="Unassembled WGS sequence"/>
</dbReference>
<keyword evidence="3" id="KW-1185">Reference proteome</keyword>
<evidence type="ECO:0000313" key="3">
    <source>
        <dbReference type="Proteomes" id="UP000319280"/>
    </source>
</evidence>
<dbReference type="SUPFAM" id="SSF55797">
    <property type="entry name" value="PR-1-like"/>
    <property type="match status" value="1"/>
</dbReference>
<evidence type="ECO:0000313" key="2">
    <source>
        <dbReference type="EMBL" id="TRM10662.1"/>
    </source>
</evidence>
<reference evidence="2 3" key="1">
    <citation type="submission" date="2019-07" db="EMBL/GenBank/DDBJ databases">
        <title>Genomic analysis of Lentibacillus sp. NKC851-2.</title>
        <authorList>
            <person name="Oh Y.J."/>
        </authorList>
    </citation>
    <scope>NUCLEOTIDE SEQUENCE [LARGE SCALE GENOMIC DNA]</scope>
    <source>
        <strain evidence="2 3">NKC851-2</strain>
    </source>
</reference>
<proteinExistence type="predicted"/>
<dbReference type="Pfam" id="PF00188">
    <property type="entry name" value="CAP"/>
    <property type="match status" value="1"/>
</dbReference>
<organism evidence="2 3">
    <name type="scientific">Lentibacillus cibarius</name>
    <dbReference type="NCBI Taxonomy" id="2583219"/>
    <lineage>
        <taxon>Bacteria</taxon>
        <taxon>Bacillati</taxon>
        <taxon>Bacillota</taxon>
        <taxon>Bacilli</taxon>
        <taxon>Bacillales</taxon>
        <taxon>Bacillaceae</taxon>
        <taxon>Lentibacillus</taxon>
    </lineage>
</organism>